<sequence>MDAGTTSWQLALIWRYKRPSSVKKTGGCFAVLSIWRVAMILVMVGSTACACFTSSWEVIVMASTGGGA</sequence>
<keyword evidence="1" id="KW-1133">Transmembrane helix</keyword>
<proteinExistence type="predicted"/>
<keyword evidence="1" id="KW-0812">Transmembrane</keyword>
<evidence type="ECO:0000313" key="2">
    <source>
        <dbReference type="Proteomes" id="UP000887565"/>
    </source>
</evidence>
<protein>
    <submittedName>
        <fullName evidence="3">Uncharacterized protein</fullName>
    </submittedName>
</protein>
<reference evidence="3" key="1">
    <citation type="submission" date="2022-11" db="UniProtKB">
        <authorList>
            <consortium name="WormBaseParasite"/>
        </authorList>
    </citation>
    <scope>IDENTIFICATION</scope>
</reference>
<name>A0A915J825_ROMCU</name>
<evidence type="ECO:0000313" key="3">
    <source>
        <dbReference type="WBParaSite" id="nRc.2.0.1.t21884-RA"/>
    </source>
</evidence>
<keyword evidence="2" id="KW-1185">Reference proteome</keyword>
<keyword evidence="1" id="KW-0472">Membrane</keyword>
<accession>A0A915J825</accession>
<dbReference type="WBParaSite" id="nRc.2.0.1.t21884-RA">
    <property type="protein sequence ID" value="nRc.2.0.1.t21884-RA"/>
    <property type="gene ID" value="nRc.2.0.1.g21884"/>
</dbReference>
<organism evidence="2 3">
    <name type="scientific">Romanomermis culicivorax</name>
    <name type="common">Nematode worm</name>
    <dbReference type="NCBI Taxonomy" id="13658"/>
    <lineage>
        <taxon>Eukaryota</taxon>
        <taxon>Metazoa</taxon>
        <taxon>Ecdysozoa</taxon>
        <taxon>Nematoda</taxon>
        <taxon>Enoplea</taxon>
        <taxon>Dorylaimia</taxon>
        <taxon>Mermithida</taxon>
        <taxon>Mermithoidea</taxon>
        <taxon>Mermithidae</taxon>
        <taxon>Romanomermis</taxon>
    </lineage>
</organism>
<feature type="transmembrane region" description="Helical" evidence="1">
    <location>
        <begin position="25"/>
        <end position="45"/>
    </location>
</feature>
<dbReference type="Proteomes" id="UP000887565">
    <property type="component" value="Unplaced"/>
</dbReference>
<evidence type="ECO:0000256" key="1">
    <source>
        <dbReference type="SAM" id="Phobius"/>
    </source>
</evidence>
<dbReference type="AlphaFoldDB" id="A0A915J825"/>